<organism evidence="3 4">
    <name type="scientific">Pseudoxanthomonas helianthi</name>
    <dbReference type="NCBI Taxonomy" id="1453541"/>
    <lineage>
        <taxon>Bacteria</taxon>
        <taxon>Pseudomonadati</taxon>
        <taxon>Pseudomonadota</taxon>
        <taxon>Gammaproteobacteria</taxon>
        <taxon>Lysobacterales</taxon>
        <taxon>Lysobacteraceae</taxon>
        <taxon>Pseudoxanthomonas</taxon>
    </lineage>
</organism>
<feature type="domain" description="HTH arsR-type" evidence="2">
    <location>
        <begin position="6"/>
        <end position="99"/>
    </location>
</feature>
<dbReference type="RefSeq" id="WP_210536532.1">
    <property type="nucleotide sequence ID" value="NZ_JAGKTC010000002.1"/>
</dbReference>
<protein>
    <submittedName>
        <fullName evidence="3">Helix-turn-helix transcriptional regulator</fullName>
    </submittedName>
</protein>
<dbReference type="AlphaFoldDB" id="A0A940X3N1"/>
<dbReference type="Pfam" id="PF12840">
    <property type="entry name" value="HTH_20"/>
    <property type="match status" value="1"/>
</dbReference>
<dbReference type="SUPFAM" id="SSF46785">
    <property type="entry name" value="Winged helix' DNA-binding domain"/>
    <property type="match status" value="1"/>
</dbReference>
<dbReference type="InterPro" id="IPR001845">
    <property type="entry name" value="HTH_ArsR_DNA-bd_dom"/>
</dbReference>
<dbReference type="EMBL" id="JAGKTC010000002">
    <property type="protein sequence ID" value="MBP3984666.1"/>
    <property type="molecule type" value="Genomic_DNA"/>
</dbReference>
<keyword evidence="4" id="KW-1185">Reference proteome</keyword>
<evidence type="ECO:0000313" key="4">
    <source>
        <dbReference type="Proteomes" id="UP000673447"/>
    </source>
</evidence>
<dbReference type="NCBIfam" id="NF033788">
    <property type="entry name" value="HTH_metalloreg"/>
    <property type="match status" value="1"/>
</dbReference>
<comment type="caution">
    <text evidence="3">The sequence shown here is derived from an EMBL/GenBank/DDBJ whole genome shotgun (WGS) entry which is preliminary data.</text>
</comment>
<dbReference type="SMART" id="SM00418">
    <property type="entry name" value="HTH_ARSR"/>
    <property type="match status" value="1"/>
</dbReference>
<accession>A0A940X3N1</accession>
<dbReference type="Gene3D" id="1.10.10.10">
    <property type="entry name" value="Winged helix-like DNA-binding domain superfamily/Winged helix DNA-binding domain"/>
    <property type="match status" value="1"/>
</dbReference>
<evidence type="ECO:0000313" key="3">
    <source>
        <dbReference type="EMBL" id="MBP3984666.1"/>
    </source>
</evidence>
<reference evidence="3" key="1">
    <citation type="journal article" date="2016" name="Int. J. Syst. Evol. Microbiol.">
        <title>Pseudoxanthomonas helianthi sp. nov., isolated from roots of Jerusalem artichoke (Helianthus tuberosus).</title>
        <authorList>
            <person name="Kittiwongwattana C."/>
            <person name="Thawai C."/>
        </authorList>
    </citation>
    <scope>NUCLEOTIDE SEQUENCE</scope>
    <source>
        <strain evidence="3">110414</strain>
    </source>
</reference>
<dbReference type="PANTHER" id="PTHR38600">
    <property type="entry name" value="TRANSCRIPTIONAL REGULATORY PROTEIN"/>
    <property type="match status" value="1"/>
</dbReference>
<reference evidence="3" key="2">
    <citation type="submission" date="2021-03" db="EMBL/GenBank/DDBJ databases">
        <authorList>
            <person name="Cao W."/>
        </authorList>
    </citation>
    <scope>NUCLEOTIDE SEQUENCE</scope>
    <source>
        <strain evidence="3">110414</strain>
    </source>
</reference>
<dbReference type="Proteomes" id="UP000673447">
    <property type="component" value="Unassembled WGS sequence"/>
</dbReference>
<dbReference type="CDD" id="cd00090">
    <property type="entry name" value="HTH_ARSR"/>
    <property type="match status" value="1"/>
</dbReference>
<feature type="compositionally biased region" description="Basic residues" evidence="1">
    <location>
        <begin position="126"/>
        <end position="138"/>
    </location>
</feature>
<evidence type="ECO:0000259" key="2">
    <source>
        <dbReference type="PROSITE" id="PS50987"/>
    </source>
</evidence>
<evidence type="ECO:0000256" key="1">
    <source>
        <dbReference type="SAM" id="MobiDB-lite"/>
    </source>
</evidence>
<dbReference type="PRINTS" id="PR00778">
    <property type="entry name" value="HTHARSR"/>
</dbReference>
<sequence length="138" mass="15459">MVDKYPNRRDAQLLDSVFHALADPTRRAMLNDLAAGPCTVGELAAPFDISLAGASKHIQVLERAGLIQREVQGRVHTCRLDARPLHMGAEWMRHYERFWTRKLDALEALLKAEDAATKPADGRTAKPARKPRNPRSKP</sequence>
<dbReference type="InterPro" id="IPR036388">
    <property type="entry name" value="WH-like_DNA-bd_sf"/>
</dbReference>
<feature type="compositionally biased region" description="Basic and acidic residues" evidence="1">
    <location>
        <begin position="114"/>
        <end position="124"/>
    </location>
</feature>
<dbReference type="InterPro" id="IPR011991">
    <property type="entry name" value="ArsR-like_HTH"/>
</dbReference>
<dbReference type="PROSITE" id="PS50987">
    <property type="entry name" value="HTH_ARSR_2"/>
    <property type="match status" value="1"/>
</dbReference>
<dbReference type="GO" id="GO:0003700">
    <property type="term" value="F:DNA-binding transcription factor activity"/>
    <property type="evidence" value="ECO:0007669"/>
    <property type="project" value="InterPro"/>
</dbReference>
<dbReference type="InterPro" id="IPR036390">
    <property type="entry name" value="WH_DNA-bd_sf"/>
</dbReference>
<name>A0A940X3N1_9GAMM</name>
<dbReference type="PANTHER" id="PTHR38600:SF2">
    <property type="entry name" value="SLL0088 PROTEIN"/>
    <property type="match status" value="1"/>
</dbReference>
<feature type="region of interest" description="Disordered" evidence="1">
    <location>
        <begin position="114"/>
        <end position="138"/>
    </location>
</feature>
<gene>
    <name evidence="3" type="ORF">J5837_09570</name>
</gene>
<proteinExistence type="predicted"/>